<dbReference type="Proteomes" id="UP000276133">
    <property type="component" value="Unassembled WGS sequence"/>
</dbReference>
<gene>
    <name evidence="1" type="ORF">BpHYR1_036527</name>
</gene>
<evidence type="ECO:0000313" key="1">
    <source>
        <dbReference type="EMBL" id="RNA12226.1"/>
    </source>
</evidence>
<comment type="caution">
    <text evidence="1">The sequence shown here is derived from an EMBL/GenBank/DDBJ whole genome shotgun (WGS) entry which is preliminary data.</text>
</comment>
<proteinExistence type="predicted"/>
<dbReference type="EMBL" id="REGN01005742">
    <property type="protein sequence ID" value="RNA12226.1"/>
    <property type="molecule type" value="Genomic_DNA"/>
</dbReference>
<reference evidence="1 2" key="1">
    <citation type="journal article" date="2018" name="Sci. Rep.">
        <title>Genomic signatures of local adaptation to the degree of environmental predictability in rotifers.</title>
        <authorList>
            <person name="Franch-Gras L."/>
            <person name="Hahn C."/>
            <person name="Garcia-Roger E.M."/>
            <person name="Carmona M.J."/>
            <person name="Serra M."/>
            <person name="Gomez A."/>
        </authorList>
    </citation>
    <scope>NUCLEOTIDE SEQUENCE [LARGE SCALE GENOMIC DNA]</scope>
    <source>
        <strain evidence="1">HYR1</strain>
    </source>
</reference>
<name>A0A3M7QLA1_BRAPC</name>
<keyword evidence="2" id="KW-1185">Reference proteome</keyword>
<protein>
    <submittedName>
        <fullName evidence="1">Uncharacterized protein</fullName>
    </submittedName>
</protein>
<evidence type="ECO:0000313" key="2">
    <source>
        <dbReference type="Proteomes" id="UP000276133"/>
    </source>
</evidence>
<dbReference type="AlphaFoldDB" id="A0A3M7QLA1"/>
<organism evidence="1 2">
    <name type="scientific">Brachionus plicatilis</name>
    <name type="common">Marine rotifer</name>
    <name type="synonym">Brachionus muelleri</name>
    <dbReference type="NCBI Taxonomy" id="10195"/>
    <lineage>
        <taxon>Eukaryota</taxon>
        <taxon>Metazoa</taxon>
        <taxon>Spiralia</taxon>
        <taxon>Gnathifera</taxon>
        <taxon>Rotifera</taxon>
        <taxon>Eurotatoria</taxon>
        <taxon>Monogononta</taxon>
        <taxon>Pseudotrocha</taxon>
        <taxon>Ploima</taxon>
        <taxon>Brachionidae</taxon>
        <taxon>Brachionus</taxon>
    </lineage>
</organism>
<accession>A0A3M7QLA1</accession>
<sequence length="196" mass="23348">MSRNEIWISFDWISSANHGFKVQLNLDTCHDFDDLKTQLMHKLHHHDLHKYGILINCDLVGENDRLGDILKDNSQKNPIIFVKISKNRDFLQVNEEEHFLVAKNRKYLWCSLDGYIPIKLSTYNCQKLEDLKSKLCCKLRKCKRKNHTCWQNGHELPLDTNLDEIKYNSFENPIVFCKKTNESKNFFENFANFFKF</sequence>